<comment type="caution">
    <text evidence="3">The sequence shown here is derived from an EMBL/GenBank/DDBJ whole genome shotgun (WGS) entry which is preliminary data.</text>
</comment>
<reference evidence="3 4" key="1">
    <citation type="submission" date="2019-03" db="EMBL/GenBank/DDBJ databases">
        <title>Genomic Encyclopedia of Archaeal and Bacterial Type Strains, Phase II (KMG-II): from individual species to whole genera.</title>
        <authorList>
            <person name="Goeker M."/>
        </authorList>
    </citation>
    <scope>NUCLEOTIDE SEQUENCE [LARGE SCALE GENOMIC DNA]</scope>
    <source>
        <strain evidence="3 4">DSM 15388</strain>
    </source>
</reference>
<dbReference type="SUPFAM" id="SSF56954">
    <property type="entry name" value="Outer membrane efflux proteins (OEP)"/>
    <property type="match status" value="1"/>
</dbReference>
<dbReference type="RefSeq" id="WP_132700187.1">
    <property type="nucleotide sequence ID" value="NZ_SLZR01000002.1"/>
</dbReference>
<dbReference type="AlphaFoldDB" id="A0A4R3IA80"/>
<gene>
    <name evidence="3" type="ORF">BCF53_102366</name>
</gene>
<dbReference type="PROSITE" id="PS51257">
    <property type="entry name" value="PROKAR_LIPOPROTEIN"/>
    <property type="match status" value="1"/>
</dbReference>
<keyword evidence="4" id="KW-1185">Reference proteome</keyword>
<comment type="similarity">
    <text evidence="1">Belongs to the outer membrane factor (OMF) (TC 1.B.17) family.</text>
</comment>
<dbReference type="InterPro" id="IPR010131">
    <property type="entry name" value="MdtP/NodT-like"/>
</dbReference>
<dbReference type="InterPro" id="IPR003423">
    <property type="entry name" value="OMP_efflux"/>
</dbReference>
<sequence length="453" mass="49139">MTSLYRGNFALAGIALLALAGCATTPQQTYSELADQSLEQTFSWQGAQNNAVEAMQLTDLMNIPELNDLIVQALDSNPGVQQTLLALKMAYAQRTSTTSDSKPSVTAGFDAYKEDGSDTTFSPDVTVSWEMDIWKRLADNSSAAAKDIASSAASLQSARDTLAADIMRAWLQIAYQQQVVEIQSARLKVLDANESIILEQYRAGLGDLDDLDTARTSSATARSSLASYSEELASSKRDLTLLVGLLGQDLNLNIGSEFPEVMTPLASLPEQDLARRPDLQSAYLDIEAEDYRAKAAYKDMLPSLSLSASVTDSNTSLVESLFTDPVWSLLGSLSAPVFNAGSLKASAEIAELTAENAYWAYQETLLTAVYEVEEALGQENSLALQQQHLEDALKNAQSSFQHYQENYREGLVDISDLISSQTSLFDAQAQLAQAKFNRLYNRISLGLALGLGV</sequence>
<name>A0A4R3IA80_9GAMM</name>
<dbReference type="Pfam" id="PF02321">
    <property type="entry name" value="OEP"/>
    <property type="match status" value="2"/>
</dbReference>
<dbReference type="Proteomes" id="UP000295793">
    <property type="component" value="Unassembled WGS sequence"/>
</dbReference>
<feature type="chain" id="PRO_5020253463" evidence="2">
    <location>
        <begin position="21"/>
        <end position="453"/>
    </location>
</feature>
<keyword evidence="3" id="KW-0449">Lipoprotein</keyword>
<dbReference type="PANTHER" id="PTHR30203">
    <property type="entry name" value="OUTER MEMBRANE CATION EFFLUX PROTEIN"/>
    <property type="match status" value="1"/>
</dbReference>
<proteinExistence type="inferred from homology"/>
<keyword evidence="2" id="KW-0732">Signal</keyword>
<organism evidence="3 4">
    <name type="scientific">Reinekea marinisedimentorum</name>
    <dbReference type="NCBI Taxonomy" id="230495"/>
    <lineage>
        <taxon>Bacteria</taxon>
        <taxon>Pseudomonadati</taxon>
        <taxon>Pseudomonadota</taxon>
        <taxon>Gammaproteobacteria</taxon>
        <taxon>Oceanospirillales</taxon>
        <taxon>Saccharospirillaceae</taxon>
        <taxon>Reinekea</taxon>
    </lineage>
</organism>
<dbReference type="GO" id="GO:0015562">
    <property type="term" value="F:efflux transmembrane transporter activity"/>
    <property type="evidence" value="ECO:0007669"/>
    <property type="project" value="InterPro"/>
</dbReference>
<evidence type="ECO:0000256" key="2">
    <source>
        <dbReference type="SAM" id="SignalP"/>
    </source>
</evidence>
<evidence type="ECO:0000313" key="3">
    <source>
        <dbReference type="EMBL" id="TCS43339.1"/>
    </source>
</evidence>
<evidence type="ECO:0000256" key="1">
    <source>
        <dbReference type="ARBA" id="ARBA00007613"/>
    </source>
</evidence>
<evidence type="ECO:0000313" key="4">
    <source>
        <dbReference type="Proteomes" id="UP000295793"/>
    </source>
</evidence>
<dbReference type="EMBL" id="SLZR01000002">
    <property type="protein sequence ID" value="TCS43339.1"/>
    <property type="molecule type" value="Genomic_DNA"/>
</dbReference>
<protein>
    <submittedName>
        <fullName evidence="3">NodT family efflux transporter outer membrane factor (OMF) lipoprotein</fullName>
    </submittedName>
</protein>
<accession>A0A4R3IA80</accession>
<dbReference type="PANTHER" id="PTHR30203:SF32">
    <property type="entry name" value="CATION EFFLUX SYSTEM PROTEIN CUSC"/>
    <property type="match status" value="1"/>
</dbReference>
<dbReference type="Gene3D" id="2.20.200.10">
    <property type="entry name" value="Outer membrane efflux proteins (OEP)"/>
    <property type="match status" value="1"/>
</dbReference>
<dbReference type="Gene3D" id="1.20.1600.10">
    <property type="entry name" value="Outer membrane efflux proteins (OEP)"/>
    <property type="match status" value="1"/>
</dbReference>
<feature type="signal peptide" evidence="2">
    <location>
        <begin position="1"/>
        <end position="20"/>
    </location>
</feature>
<dbReference type="OrthoDB" id="9770517at2"/>